<gene>
    <name evidence="2" type="ORF">DCC35_07945</name>
</gene>
<dbReference type="InterPro" id="IPR018551">
    <property type="entry name" value="DUF2007"/>
</dbReference>
<dbReference type="SUPFAM" id="SSF54913">
    <property type="entry name" value="GlnB-like"/>
    <property type="match status" value="1"/>
</dbReference>
<dbReference type="AlphaFoldDB" id="A0A4D7JEL5"/>
<dbReference type="Gene3D" id="3.30.70.790">
    <property type="entry name" value="UreE, C-terminal domain"/>
    <property type="match status" value="1"/>
</dbReference>
<sequence>MGLVLLLREYDYNNAHIMRSKLQQHGVPVVLIDEETSVTLPHLKTLIGGIGLMVLEDDYEMARDILGLKYESPSKIVVCPHCNSTNSKPIQDELIMNLIARVFKIFTPDNQIQTNDKKYQCLDCGNTFLY</sequence>
<dbReference type="Pfam" id="PF09413">
    <property type="entry name" value="DUF2007"/>
    <property type="match status" value="1"/>
</dbReference>
<evidence type="ECO:0000313" key="2">
    <source>
        <dbReference type="EMBL" id="QCK14679.1"/>
    </source>
</evidence>
<protein>
    <recommendedName>
        <fullName evidence="1">DUF2007 domain-containing protein</fullName>
    </recommendedName>
</protein>
<evidence type="ECO:0000259" key="1">
    <source>
        <dbReference type="Pfam" id="PF09413"/>
    </source>
</evidence>
<keyword evidence="3" id="KW-1185">Reference proteome</keyword>
<accession>A0A4D7JEL5</accession>
<feature type="domain" description="DUF2007" evidence="1">
    <location>
        <begin position="5"/>
        <end position="66"/>
    </location>
</feature>
<organism evidence="2 3">
    <name type="scientific">Mangrovivirga cuniculi</name>
    <dbReference type="NCBI Taxonomy" id="2715131"/>
    <lineage>
        <taxon>Bacteria</taxon>
        <taxon>Pseudomonadati</taxon>
        <taxon>Bacteroidota</taxon>
        <taxon>Cytophagia</taxon>
        <taxon>Cytophagales</taxon>
        <taxon>Mangrovivirgaceae</taxon>
        <taxon>Mangrovivirga</taxon>
    </lineage>
</organism>
<proteinExistence type="predicted"/>
<dbReference type="InterPro" id="IPR011322">
    <property type="entry name" value="N-reg_PII-like_a/b"/>
</dbReference>
<evidence type="ECO:0000313" key="3">
    <source>
        <dbReference type="Proteomes" id="UP000298616"/>
    </source>
</evidence>
<reference evidence="2 3" key="1">
    <citation type="submission" date="2018-04" db="EMBL/GenBank/DDBJ databases">
        <title>Complete genome uncultured novel isolate.</title>
        <authorList>
            <person name="Merlino G."/>
        </authorList>
    </citation>
    <scope>NUCLEOTIDE SEQUENCE [LARGE SCALE GENOMIC DNA]</scope>
    <source>
        <strain evidence="3">R1DC9</strain>
    </source>
</reference>
<dbReference type="OrthoDB" id="8480302at2"/>
<dbReference type="KEGG" id="fpf:DCC35_07945"/>
<name>A0A4D7JEL5_9BACT</name>
<dbReference type="EMBL" id="CP028923">
    <property type="protein sequence ID" value="QCK14679.1"/>
    <property type="molecule type" value="Genomic_DNA"/>
</dbReference>
<dbReference type="RefSeq" id="WP_137090265.1">
    <property type="nucleotide sequence ID" value="NZ_CP028923.1"/>
</dbReference>
<dbReference type="Proteomes" id="UP000298616">
    <property type="component" value="Chromosome"/>
</dbReference>